<evidence type="ECO:0000256" key="9">
    <source>
        <dbReference type="ARBA" id="ARBA00029962"/>
    </source>
</evidence>
<dbReference type="EC" id="2.7.4.9" evidence="2 12"/>
<feature type="domain" description="Thymidylate kinase-like" evidence="13">
    <location>
        <begin position="11"/>
        <end position="199"/>
    </location>
</feature>
<dbReference type="GO" id="GO:0006233">
    <property type="term" value="P:dTDP biosynthetic process"/>
    <property type="evidence" value="ECO:0007669"/>
    <property type="project" value="InterPro"/>
</dbReference>
<dbReference type="SUPFAM" id="SSF52540">
    <property type="entry name" value="P-loop containing nucleoside triphosphate hydrolases"/>
    <property type="match status" value="1"/>
</dbReference>
<dbReference type="InterPro" id="IPR027417">
    <property type="entry name" value="P-loop_NTPase"/>
</dbReference>
<dbReference type="EMBL" id="QNSA01000001">
    <property type="protein sequence ID" value="RBP77236.1"/>
    <property type="molecule type" value="Genomic_DNA"/>
</dbReference>
<keyword evidence="5 12" id="KW-0545">Nucleotide biosynthesis</keyword>
<evidence type="ECO:0000256" key="11">
    <source>
        <dbReference type="ARBA" id="ARBA00057735"/>
    </source>
</evidence>
<accession>A0A368VAD6</accession>
<dbReference type="Gene3D" id="3.40.50.300">
    <property type="entry name" value="P-loop containing nucleotide triphosphate hydrolases"/>
    <property type="match status" value="1"/>
</dbReference>
<dbReference type="GO" id="GO:0005829">
    <property type="term" value="C:cytosol"/>
    <property type="evidence" value="ECO:0007669"/>
    <property type="project" value="TreeGrafter"/>
</dbReference>
<dbReference type="InterPro" id="IPR039430">
    <property type="entry name" value="Thymidylate_kin-like_dom"/>
</dbReference>
<keyword evidence="6 12" id="KW-0547">Nucleotide-binding</keyword>
<dbReference type="EMBL" id="QPJB01000001">
    <property type="protein sequence ID" value="RCW38082.1"/>
    <property type="molecule type" value="Genomic_DNA"/>
</dbReference>
<evidence type="ECO:0000256" key="12">
    <source>
        <dbReference type="HAMAP-Rule" id="MF_00165"/>
    </source>
</evidence>
<sequence>MILARGRFITFEGTEGVGKSTQLDNAAKTLERLGIDYIVTREPGGTPMAESIRELLLAPREESVHETTELLLMFAARAQHLHNRILPALSAGKWVLCDRFTDATFAYQGGGRGVSRERIALLEALVQGEMRPDHVILLDAPVETGMARARKRGELDRFEREAQAFFQRIRETYLERATEMPGRYHVVNAALPLEQVSESVSALLTALAKLPVSD</sequence>
<evidence type="ECO:0000313" key="16">
    <source>
        <dbReference type="Proteomes" id="UP000252795"/>
    </source>
</evidence>
<evidence type="ECO:0000256" key="5">
    <source>
        <dbReference type="ARBA" id="ARBA00022727"/>
    </source>
</evidence>
<dbReference type="AlphaFoldDB" id="A0A368VAD6"/>
<comment type="similarity">
    <text evidence="1 12">Belongs to the thymidylate kinase family.</text>
</comment>
<dbReference type="PANTHER" id="PTHR10344:SF4">
    <property type="entry name" value="UMP-CMP KINASE 2, MITOCHONDRIAL"/>
    <property type="match status" value="1"/>
</dbReference>
<evidence type="ECO:0000256" key="2">
    <source>
        <dbReference type="ARBA" id="ARBA00012980"/>
    </source>
</evidence>
<evidence type="ECO:0000313" key="15">
    <source>
        <dbReference type="EMBL" id="RCW38082.1"/>
    </source>
</evidence>
<gene>
    <name evidence="12" type="primary">tmk</name>
    <name evidence="15" type="ORF">DET51_101427</name>
    <name evidence="14" type="ORF">DET64_101428</name>
</gene>
<dbReference type="OMA" id="FLYTADH"/>
<dbReference type="GO" id="GO:0006235">
    <property type="term" value="P:dTTP biosynthetic process"/>
    <property type="evidence" value="ECO:0007669"/>
    <property type="project" value="UniProtKB-UniRule"/>
</dbReference>
<dbReference type="InterPro" id="IPR018094">
    <property type="entry name" value="Thymidylate_kinase"/>
</dbReference>
<organism evidence="15 16">
    <name type="scientific">Marinobacter nauticus</name>
    <name type="common">Marinobacter hydrocarbonoclasticus</name>
    <name type="synonym">Marinobacter aquaeolei</name>
    <dbReference type="NCBI Taxonomy" id="2743"/>
    <lineage>
        <taxon>Bacteria</taxon>
        <taxon>Pseudomonadati</taxon>
        <taxon>Pseudomonadota</taxon>
        <taxon>Gammaproteobacteria</taxon>
        <taxon>Pseudomonadales</taxon>
        <taxon>Marinobacteraceae</taxon>
        <taxon>Marinobacter</taxon>
    </lineage>
</organism>
<dbReference type="PANTHER" id="PTHR10344">
    <property type="entry name" value="THYMIDYLATE KINASE"/>
    <property type="match status" value="1"/>
</dbReference>
<comment type="caution">
    <text evidence="15">The sequence shown here is derived from an EMBL/GenBank/DDBJ whole genome shotgun (WGS) entry which is preliminary data.</text>
</comment>
<feature type="binding site" evidence="12">
    <location>
        <begin position="13"/>
        <end position="20"/>
    </location>
    <ligand>
        <name>ATP</name>
        <dbReference type="ChEBI" id="CHEBI:30616"/>
    </ligand>
</feature>
<dbReference type="Pfam" id="PF02223">
    <property type="entry name" value="Thymidylate_kin"/>
    <property type="match status" value="1"/>
</dbReference>
<dbReference type="GO" id="GO:0005524">
    <property type="term" value="F:ATP binding"/>
    <property type="evidence" value="ECO:0007669"/>
    <property type="project" value="UniProtKB-UniRule"/>
</dbReference>
<evidence type="ECO:0000256" key="6">
    <source>
        <dbReference type="ARBA" id="ARBA00022741"/>
    </source>
</evidence>
<dbReference type="Proteomes" id="UP000252795">
    <property type="component" value="Unassembled WGS sequence"/>
</dbReference>
<dbReference type="CDD" id="cd01672">
    <property type="entry name" value="TMPK"/>
    <property type="match status" value="1"/>
</dbReference>
<dbReference type="RefSeq" id="WP_011785338.1">
    <property type="nucleotide sequence ID" value="NZ_CAXQGM010000051.1"/>
</dbReference>
<dbReference type="HAMAP" id="MF_00165">
    <property type="entry name" value="Thymidylate_kinase"/>
    <property type="match status" value="1"/>
</dbReference>
<dbReference type="FunFam" id="3.40.50.300:FF:000225">
    <property type="entry name" value="Thymidylate kinase"/>
    <property type="match status" value="1"/>
</dbReference>
<keyword evidence="8 12" id="KW-0067">ATP-binding</keyword>
<evidence type="ECO:0000256" key="10">
    <source>
        <dbReference type="ARBA" id="ARBA00048743"/>
    </source>
</evidence>
<evidence type="ECO:0000256" key="4">
    <source>
        <dbReference type="ARBA" id="ARBA00022679"/>
    </source>
</evidence>
<protein>
    <recommendedName>
        <fullName evidence="3 12">Thymidylate kinase</fullName>
        <ecNumber evidence="2 12">2.7.4.9</ecNumber>
    </recommendedName>
    <alternativeName>
        <fullName evidence="9 12">dTMP kinase</fullName>
    </alternativeName>
</protein>
<evidence type="ECO:0000313" key="14">
    <source>
        <dbReference type="EMBL" id="RBP77236.1"/>
    </source>
</evidence>
<keyword evidence="17" id="KW-1185">Reference proteome</keyword>
<dbReference type="GO" id="GO:0006227">
    <property type="term" value="P:dUDP biosynthetic process"/>
    <property type="evidence" value="ECO:0007669"/>
    <property type="project" value="TreeGrafter"/>
</dbReference>
<keyword evidence="7 12" id="KW-0418">Kinase</keyword>
<evidence type="ECO:0000256" key="7">
    <source>
        <dbReference type="ARBA" id="ARBA00022777"/>
    </source>
</evidence>
<evidence type="ECO:0000313" key="17">
    <source>
        <dbReference type="Proteomes" id="UP000253065"/>
    </source>
</evidence>
<evidence type="ECO:0000256" key="3">
    <source>
        <dbReference type="ARBA" id="ARBA00017144"/>
    </source>
</evidence>
<evidence type="ECO:0000256" key="8">
    <source>
        <dbReference type="ARBA" id="ARBA00022840"/>
    </source>
</evidence>
<keyword evidence="4 12" id="KW-0808">Transferase</keyword>
<proteinExistence type="inferred from homology"/>
<dbReference type="NCBIfam" id="TIGR00041">
    <property type="entry name" value="DTMP_kinase"/>
    <property type="match status" value="1"/>
</dbReference>
<reference evidence="15 16" key="1">
    <citation type="submission" date="2018-07" db="EMBL/GenBank/DDBJ databases">
        <title>Freshwater and sediment microbial communities from various areas in North America, analyzing microbe dynamics in response to fracking.</title>
        <authorList>
            <person name="Lamendella R."/>
        </authorList>
    </citation>
    <scope>NUCLEOTIDE SEQUENCE [LARGE SCALE GENOMIC DNA]</scope>
    <source>
        <strain evidence="15 16">114E</strain>
        <strain evidence="14 17">114E_o</strain>
    </source>
</reference>
<evidence type="ECO:0000256" key="1">
    <source>
        <dbReference type="ARBA" id="ARBA00009776"/>
    </source>
</evidence>
<evidence type="ECO:0000259" key="13">
    <source>
        <dbReference type="Pfam" id="PF02223"/>
    </source>
</evidence>
<comment type="catalytic activity">
    <reaction evidence="10 12">
        <text>dTMP + ATP = dTDP + ADP</text>
        <dbReference type="Rhea" id="RHEA:13517"/>
        <dbReference type="ChEBI" id="CHEBI:30616"/>
        <dbReference type="ChEBI" id="CHEBI:58369"/>
        <dbReference type="ChEBI" id="CHEBI:63528"/>
        <dbReference type="ChEBI" id="CHEBI:456216"/>
        <dbReference type="EC" id="2.7.4.9"/>
    </reaction>
</comment>
<dbReference type="GO" id="GO:0004798">
    <property type="term" value="F:dTMP kinase activity"/>
    <property type="evidence" value="ECO:0007669"/>
    <property type="project" value="UniProtKB-UniRule"/>
</dbReference>
<comment type="function">
    <text evidence="11 12">Phosphorylation of dTMP to form dTDP in both de novo and salvage pathways of dTTP synthesis.</text>
</comment>
<name>A0A368VAD6_MARNT</name>
<dbReference type="Proteomes" id="UP000253065">
    <property type="component" value="Unassembled WGS sequence"/>
</dbReference>